<comment type="caution">
    <text evidence="1">The sequence shown here is derived from an EMBL/GenBank/DDBJ whole genome shotgun (WGS) entry which is preliminary data.</text>
</comment>
<dbReference type="Proteomes" id="UP000625711">
    <property type="component" value="Unassembled WGS sequence"/>
</dbReference>
<gene>
    <name evidence="1" type="ORF">GWI33_015023</name>
</gene>
<keyword evidence="2" id="KW-1185">Reference proteome</keyword>
<reference evidence="1" key="1">
    <citation type="submission" date="2020-08" db="EMBL/GenBank/DDBJ databases">
        <title>Genome sequencing and assembly of the red palm weevil Rhynchophorus ferrugineus.</title>
        <authorList>
            <person name="Dias G.B."/>
            <person name="Bergman C.M."/>
            <person name="Manee M."/>
        </authorList>
    </citation>
    <scope>NUCLEOTIDE SEQUENCE</scope>
    <source>
        <strain evidence="1">AA-2017</strain>
        <tissue evidence="1">Whole larva</tissue>
    </source>
</reference>
<dbReference type="AlphaFoldDB" id="A0A834IE27"/>
<organism evidence="1 2">
    <name type="scientific">Rhynchophorus ferrugineus</name>
    <name type="common">Red palm weevil</name>
    <name type="synonym">Curculio ferrugineus</name>
    <dbReference type="NCBI Taxonomy" id="354439"/>
    <lineage>
        <taxon>Eukaryota</taxon>
        <taxon>Metazoa</taxon>
        <taxon>Ecdysozoa</taxon>
        <taxon>Arthropoda</taxon>
        <taxon>Hexapoda</taxon>
        <taxon>Insecta</taxon>
        <taxon>Pterygota</taxon>
        <taxon>Neoptera</taxon>
        <taxon>Endopterygota</taxon>
        <taxon>Coleoptera</taxon>
        <taxon>Polyphaga</taxon>
        <taxon>Cucujiformia</taxon>
        <taxon>Curculionidae</taxon>
        <taxon>Dryophthorinae</taxon>
        <taxon>Rhynchophorus</taxon>
    </lineage>
</organism>
<sequence length="69" mass="7929">MITTPDVVRMGSDLKNVFSVPFYYCTVAGEYGDVISLEKINPDTFRRPKYDIYKCFDVAAMRCFLTGKM</sequence>
<protein>
    <submittedName>
        <fullName evidence="1">Uncharacterized protein</fullName>
    </submittedName>
</protein>
<name>A0A834IE27_RHYFE</name>
<evidence type="ECO:0000313" key="2">
    <source>
        <dbReference type="Proteomes" id="UP000625711"/>
    </source>
</evidence>
<accession>A0A834IE27</accession>
<dbReference type="EMBL" id="JAACXV010013824">
    <property type="protein sequence ID" value="KAF7272172.1"/>
    <property type="molecule type" value="Genomic_DNA"/>
</dbReference>
<proteinExistence type="predicted"/>
<evidence type="ECO:0000313" key="1">
    <source>
        <dbReference type="EMBL" id="KAF7272172.1"/>
    </source>
</evidence>